<dbReference type="InterPro" id="IPR025249">
    <property type="entry name" value="TF_NusA_KH_1st"/>
</dbReference>
<dbReference type="PROSITE" id="PS50126">
    <property type="entry name" value="S1"/>
    <property type="match status" value="1"/>
</dbReference>
<proteinExistence type="inferred from homology"/>
<dbReference type="GO" id="GO:0003700">
    <property type="term" value="F:DNA-binding transcription factor activity"/>
    <property type="evidence" value="ECO:0007669"/>
    <property type="project" value="InterPro"/>
</dbReference>
<keyword evidence="3" id="KW-0889">Transcription antitermination</keyword>
<keyword evidence="4" id="KW-0694">RNA-binding</keyword>
<organism evidence="8 9">
    <name type="scientific">candidate division WWE3 bacterium RBG_13_37_7</name>
    <dbReference type="NCBI Taxonomy" id="1802609"/>
    <lineage>
        <taxon>Bacteria</taxon>
        <taxon>Katanobacteria</taxon>
    </lineage>
</organism>
<dbReference type="NCBIfam" id="TIGR01953">
    <property type="entry name" value="NusA"/>
    <property type="match status" value="1"/>
</dbReference>
<dbReference type="Pfam" id="PF26594">
    <property type="entry name" value="KH_NusA_2nd"/>
    <property type="match status" value="1"/>
</dbReference>
<dbReference type="GO" id="GO:0003723">
    <property type="term" value="F:RNA binding"/>
    <property type="evidence" value="ECO:0007669"/>
    <property type="project" value="UniProtKB-KW"/>
</dbReference>
<dbReference type="SMART" id="SM00316">
    <property type="entry name" value="S1"/>
    <property type="match status" value="1"/>
</dbReference>
<dbReference type="HAMAP" id="MF_00945_B">
    <property type="entry name" value="NusA_B"/>
    <property type="match status" value="1"/>
</dbReference>
<dbReference type="CDD" id="cd02134">
    <property type="entry name" value="KH-II_NusA_rpt1"/>
    <property type="match status" value="1"/>
</dbReference>
<dbReference type="InterPro" id="IPR036555">
    <property type="entry name" value="NusA_N_sf"/>
</dbReference>
<dbReference type="Pfam" id="PF08529">
    <property type="entry name" value="NusA_N"/>
    <property type="match status" value="2"/>
</dbReference>
<dbReference type="PANTHER" id="PTHR22648:SF0">
    <property type="entry name" value="TRANSCRIPTION TERMINATION_ANTITERMINATION PROTEIN NUSA"/>
    <property type="match status" value="1"/>
</dbReference>
<dbReference type="CDD" id="cd04455">
    <property type="entry name" value="S1_NusA"/>
    <property type="match status" value="1"/>
</dbReference>
<dbReference type="InterPro" id="IPR010213">
    <property type="entry name" value="TF_NusA"/>
</dbReference>
<dbReference type="InterPro" id="IPR009019">
    <property type="entry name" value="KH_sf_prok-type"/>
</dbReference>
<evidence type="ECO:0000256" key="5">
    <source>
        <dbReference type="ARBA" id="ARBA00023015"/>
    </source>
</evidence>
<dbReference type="Pfam" id="PF13184">
    <property type="entry name" value="KH_NusA_1st"/>
    <property type="match status" value="1"/>
</dbReference>
<evidence type="ECO:0000313" key="8">
    <source>
        <dbReference type="EMBL" id="OGC38879.1"/>
    </source>
</evidence>
<dbReference type="SUPFAM" id="SSF69705">
    <property type="entry name" value="Transcription factor NusA, N-terminal domain"/>
    <property type="match status" value="1"/>
</dbReference>
<dbReference type="CDD" id="cd22529">
    <property type="entry name" value="KH-II_NusA_rpt2"/>
    <property type="match status" value="1"/>
</dbReference>
<name>A0A1F4U1X8_UNCKA</name>
<evidence type="ECO:0000313" key="9">
    <source>
        <dbReference type="Proteomes" id="UP000178270"/>
    </source>
</evidence>
<evidence type="ECO:0000256" key="4">
    <source>
        <dbReference type="ARBA" id="ARBA00022884"/>
    </source>
</evidence>
<dbReference type="InterPro" id="IPR030842">
    <property type="entry name" value="TF_NusA_bacterial"/>
</dbReference>
<dbReference type="GO" id="GO:0005829">
    <property type="term" value="C:cytosol"/>
    <property type="evidence" value="ECO:0007669"/>
    <property type="project" value="TreeGrafter"/>
</dbReference>
<accession>A0A1F4U1X8</accession>
<feature type="non-terminal residue" evidence="8">
    <location>
        <position position="317"/>
    </location>
</feature>
<dbReference type="InterPro" id="IPR058582">
    <property type="entry name" value="KH_NusA_2nd"/>
</dbReference>
<reference evidence="8 9" key="1">
    <citation type="journal article" date="2016" name="Nat. Commun.">
        <title>Thousands of microbial genomes shed light on interconnected biogeochemical processes in an aquifer system.</title>
        <authorList>
            <person name="Anantharaman K."/>
            <person name="Brown C.T."/>
            <person name="Hug L.A."/>
            <person name="Sharon I."/>
            <person name="Castelle C.J."/>
            <person name="Probst A.J."/>
            <person name="Thomas B.C."/>
            <person name="Singh A."/>
            <person name="Wilkins M.J."/>
            <person name="Karaoz U."/>
            <person name="Brodie E.L."/>
            <person name="Williams K.H."/>
            <person name="Hubbard S.S."/>
            <person name="Banfield J.F."/>
        </authorList>
    </citation>
    <scope>NUCLEOTIDE SEQUENCE [LARGE SCALE GENOMIC DNA]</scope>
</reference>
<dbReference type="GO" id="GO:0031564">
    <property type="term" value="P:transcription antitermination"/>
    <property type="evidence" value="ECO:0007669"/>
    <property type="project" value="UniProtKB-KW"/>
</dbReference>
<dbReference type="Gene3D" id="2.40.50.140">
    <property type="entry name" value="Nucleic acid-binding proteins"/>
    <property type="match status" value="1"/>
</dbReference>
<sequence>MAITEFSSALNQVATERGIPVESIISSIKDALATAYRKDRKEYGEEVNIEDISVELDSQTGEVRIIKDSKDVTPAGFGRIAAQTAKQVILQKIREAEKDMVIKEFKAKVGELVIGTVFRIDGGFVTLDLGKVHAQGVMPYSEQVSSEAYRLGQKLKVLIKEVKQGPKGMEIIVSRSDPKFVLKLFEQEVPEIASNTVTVEAIAREAGSRTKMAVYSKDDKIDPVGSCVGQKGVRVQSIIAELFGEKIDIIPFSQITEKFIASSLAPAKVTEVELFQEEKRAVVSVPSDQQSLANGKDGQNARLANKLTKWKIDIKGT</sequence>
<dbReference type="Gene3D" id="3.30.1480.10">
    <property type="entry name" value="NusA, N-terminal domain"/>
    <property type="match status" value="1"/>
</dbReference>
<evidence type="ECO:0000256" key="1">
    <source>
        <dbReference type="ARBA" id="ARBA00022472"/>
    </source>
</evidence>
<evidence type="ECO:0000256" key="2">
    <source>
        <dbReference type="ARBA" id="ARBA00022490"/>
    </source>
</evidence>
<protein>
    <submittedName>
        <fullName evidence="8">Transcription termination factor NusA</fullName>
    </submittedName>
</protein>
<dbReference type="InterPro" id="IPR015946">
    <property type="entry name" value="KH_dom-like_a/b"/>
</dbReference>
<dbReference type="InterPro" id="IPR012340">
    <property type="entry name" value="NA-bd_OB-fold"/>
</dbReference>
<dbReference type="AlphaFoldDB" id="A0A1F4U1X8"/>
<dbReference type="SUPFAM" id="SSF50249">
    <property type="entry name" value="Nucleic acid-binding proteins"/>
    <property type="match status" value="1"/>
</dbReference>
<dbReference type="FunFam" id="3.30.300.20:FF:000002">
    <property type="entry name" value="Transcription termination/antitermination protein NusA"/>
    <property type="match status" value="1"/>
</dbReference>
<dbReference type="Gene3D" id="3.30.300.20">
    <property type="match status" value="2"/>
</dbReference>
<evidence type="ECO:0000259" key="7">
    <source>
        <dbReference type="PROSITE" id="PS50126"/>
    </source>
</evidence>
<dbReference type="GO" id="GO:0006353">
    <property type="term" value="P:DNA-templated transcription termination"/>
    <property type="evidence" value="ECO:0007669"/>
    <property type="project" value="UniProtKB-KW"/>
</dbReference>
<evidence type="ECO:0000256" key="6">
    <source>
        <dbReference type="ARBA" id="ARBA00023163"/>
    </source>
</evidence>
<gene>
    <name evidence="8" type="ORF">A3K42_01895</name>
</gene>
<dbReference type="PANTHER" id="PTHR22648">
    <property type="entry name" value="TRANSCRIPTION TERMINATION FACTOR NUSA"/>
    <property type="match status" value="1"/>
</dbReference>
<dbReference type="InterPro" id="IPR003029">
    <property type="entry name" value="S1_domain"/>
</dbReference>
<dbReference type="EMBL" id="MEUS01000010">
    <property type="protein sequence ID" value="OGC38879.1"/>
    <property type="molecule type" value="Genomic_DNA"/>
</dbReference>
<dbReference type="Proteomes" id="UP000178270">
    <property type="component" value="Unassembled WGS sequence"/>
</dbReference>
<feature type="domain" description="S1 motif" evidence="7">
    <location>
        <begin position="110"/>
        <end position="176"/>
    </location>
</feature>
<comment type="caution">
    <text evidence="8">The sequence shown here is derived from an EMBL/GenBank/DDBJ whole genome shotgun (WGS) entry which is preliminary data.</text>
</comment>
<dbReference type="SUPFAM" id="SSF54814">
    <property type="entry name" value="Prokaryotic type KH domain (KH-domain type II)"/>
    <property type="match status" value="2"/>
</dbReference>
<evidence type="ECO:0000256" key="3">
    <source>
        <dbReference type="ARBA" id="ARBA00022814"/>
    </source>
</evidence>
<keyword evidence="5" id="KW-0805">Transcription regulation</keyword>
<keyword evidence="6" id="KW-0804">Transcription</keyword>
<dbReference type="InterPro" id="IPR013735">
    <property type="entry name" value="TF_NusA_N"/>
</dbReference>
<keyword evidence="2" id="KW-0963">Cytoplasm</keyword>
<keyword evidence="1" id="KW-0806">Transcription termination</keyword>